<dbReference type="RefSeq" id="WP_245438470.1">
    <property type="nucleotide sequence ID" value="NZ_JACHXH010000008.1"/>
</dbReference>
<dbReference type="PANTHER" id="PTHR42718">
    <property type="entry name" value="MAJOR FACILITATOR SUPERFAMILY MULTIDRUG TRANSPORTER MFSC"/>
    <property type="match status" value="1"/>
</dbReference>
<feature type="transmembrane region" description="Helical" evidence="8">
    <location>
        <begin position="260"/>
        <end position="279"/>
    </location>
</feature>
<feature type="transmembrane region" description="Helical" evidence="8">
    <location>
        <begin position="89"/>
        <end position="107"/>
    </location>
</feature>
<feature type="transmembrane region" description="Helical" evidence="8">
    <location>
        <begin position="176"/>
        <end position="195"/>
    </location>
</feature>
<keyword evidence="11" id="KW-1185">Reference proteome</keyword>
<evidence type="ECO:0000256" key="5">
    <source>
        <dbReference type="ARBA" id="ARBA00022692"/>
    </source>
</evidence>
<reference evidence="10 11" key="1">
    <citation type="submission" date="2020-08" db="EMBL/GenBank/DDBJ databases">
        <title>Genomic Encyclopedia of Type Strains, Phase III (KMG-III): the genomes of soil and plant-associated and newly described type strains.</title>
        <authorList>
            <person name="Whitman W."/>
        </authorList>
    </citation>
    <scope>NUCLEOTIDE SEQUENCE [LARGE SCALE GENOMIC DNA]</scope>
    <source>
        <strain evidence="10 11">CECT 4113</strain>
    </source>
</reference>
<dbReference type="Gene3D" id="1.20.1720.10">
    <property type="entry name" value="Multidrug resistance protein D"/>
    <property type="match status" value="1"/>
</dbReference>
<protein>
    <recommendedName>
        <fullName evidence="8">Bcr/CflA family efflux transporter</fullName>
    </recommendedName>
</protein>
<dbReference type="CDD" id="cd17320">
    <property type="entry name" value="MFS_MdfA_MDR_like"/>
    <property type="match status" value="1"/>
</dbReference>
<feature type="transmembrane region" description="Helical" evidence="8">
    <location>
        <begin position="383"/>
        <end position="401"/>
    </location>
</feature>
<comment type="similarity">
    <text evidence="2 8">Belongs to the major facilitator superfamily. Bcr/CmlA family.</text>
</comment>
<evidence type="ECO:0000256" key="6">
    <source>
        <dbReference type="ARBA" id="ARBA00022989"/>
    </source>
</evidence>
<name>A0A7W5BKV1_9HYPH</name>
<dbReference type="PANTHER" id="PTHR42718:SF46">
    <property type="entry name" value="BLR6921 PROTEIN"/>
    <property type="match status" value="1"/>
</dbReference>
<keyword evidence="7 8" id="KW-0472">Membrane</keyword>
<keyword evidence="3 8" id="KW-0813">Transport</keyword>
<keyword evidence="5 8" id="KW-0812">Transmembrane</keyword>
<evidence type="ECO:0000256" key="1">
    <source>
        <dbReference type="ARBA" id="ARBA00004651"/>
    </source>
</evidence>
<evidence type="ECO:0000313" key="10">
    <source>
        <dbReference type="EMBL" id="MBB3134801.1"/>
    </source>
</evidence>
<feature type="transmembrane region" description="Helical" evidence="8">
    <location>
        <begin position="20"/>
        <end position="40"/>
    </location>
</feature>
<gene>
    <name evidence="10" type="ORF">FHS26_002539</name>
</gene>
<dbReference type="AlphaFoldDB" id="A0A7W5BKV1"/>
<comment type="subcellular location">
    <subcellularLocation>
        <location evidence="8">Cell inner membrane</location>
        <topology evidence="8">Multi-pass membrane protein</topology>
    </subcellularLocation>
    <subcellularLocation>
        <location evidence="1">Cell membrane</location>
        <topology evidence="1">Multi-pass membrane protein</topology>
    </subcellularLocation>
</comment>
<evidence type="ECO:0000256" key="3">
    <source>
        <dbReference type="ARBA" id="ARBA00022448"/>
    </source>
</evidence>
<dbReference type="InterPro" id="IPR020846">
    <property type="entry name" value="MFS_dom"/>
</dbReference>
<feature type="transmembrane region" description="Helical" evidence="8">
    <location>
        <begin position="351"/>
        <end position="371"/>
    </location>
</feature>
<feature type="transmembrane region" description="Helical" evidence="8">
    <location>
        <begin position="291"/>
        <end position="311"/>
    </location>
</feature>
<keyword evidence="8" id="KW-0997">Cell inner membrane</keyword>
<evidence type="ECO:0000313" key="11">
    <source>
        <dbReference type="Proteomes" id="UP000518315"/>
    </source>
</evidence>
<dbReference type="PROSITE" id="PS50850">
    <property type="entry name" value="MFS"/>
    <property type="match status" value="1"/>
</dbReference>
<dbReference type="NCBIfam" id="TIGR00710">
    <property type="entry name" value="efflux_Bcr_CflA"/>
    <property type="match status" value="1"/>
</dbReference>
<feature type="transmembrane region" description="Helical" evidence="8">
    <location>
        <begin position="317"/>
        <end position="339"/>
    </location>
</feature>
<dbReference type="Proteomes" id="UP000518315">
    <property type="component" value="Unassembled WGS sequence"/>
</dbReference>
<dbReference type="InterPro" id="IPR036259">
    <property type="entry name" value="MFS_trans_sf"/>
</dbReference>
<dbReference type="Pfam" id="PF07690">
    <property type="entry name" value="MFS_1"/>
    <property type="match status" value="1"/>
</dbReference>
<evidence type="ECO:0000256" key="4">
    <source>
        <dbReference type="ARBA" id="ARBA00022475"/>
    </source>
</evidence>
<dbReference type="InterPro" id="IPR004812">
    <property type="entry name" value="Efflux_drug-R_Bcr/CmlA"/>
</dbReference>
<dbReference type="InterPro" id="IPR011701">
    <property type="entry name" value="MFS"/>
</dbReference>
<feature type="transmembrane region" description="Helical" evidence="8">
    <location>
        <begin position="113"/>
        <end position="134"/>
    </location>
</feature>
<feature type="transmembrane region" description="Helical" evidence="8">
    <location>
        <begin position="60"/>
        <end position="77"/>
    </location>
</feature>
<proteinExistence type="inferred from homology"/>
<dbReference type="FunFam" id="1.20.1720.10:FF:000005">
    <property type="entry name" value="Bcr/CflA family efflux transporter"/>
    <property type="match status" value="1"/>
</dbReference>
<evidence type="ECO:0000256" key="7">
    <source>
        <dbReference type="ARBA" id="ARBA00023136"/>
    </source>
</evidence>
<feature type="transmembrane region" description="Helical" evidence="8">
    <location>
        <begin position="146"/>
        <end position="164"/>
    </location>
</feature>
<keyword evidence="4" id="KW-1003">Cell membrane</keyword>
<accession>A0A7W5BKV1</accession>
<sequence length="413" mass="43492">MDQNIDSISQPRQEAMKTDLGLLVVLSTLMAFAAISTDLYLPALPRMSAALGSSQGTLELTITGYLIGFTLGQLFWGPVGDRYGRRGPVALGLVVFVIGSAGCALSTDAWQLIGWRVIQALGACASVVLARAIVRDLFERDRAARLLSTLMTIMAIAPLLGPSVGAQILKVASWQAIFWTLVLIGLATLAALSTLKETLPPERRNTEPLSRAFRGCTSLLGNRRLLGYAGAVGFFYSGVFAYIAGSPFAYIDYHRLSPRLYGVLFAVGIIGLMVSNTVNARLVTRFGSDRLLLIGTIGAALAGVIVALVGATDFAGLFGLAAALCLYVAMNGFIAANAISGALVDFPKRAGAVSALLGAIQYGSGIIGSAVSSTFADGTPWPMAWVIALSGIGSLLSMRLIRNHPETASRYPR</sequence>
<evidence type="ECO:0000256" key="8">
    <source>
        <dbReference type="RuleBase" id="RU365088"/>
    </source>
</evidence>
<dbReference type="SUPFAM" id="SSF103473">
    <property type="entry name" value="MFS general substrate transporter"/>
    <property type="match status" value="1"/>
</dbReference>
<keyword evidence="6 8" id="KW-1133">Transmembrane helix</keyword>
<organism evidence="10 11">
    <name type="scientific">Rhizobium pisi</name>
    <dbReference type="NCBI Taxonomy" id="574561"/>
    <lineage>
        <taxon>Bacteria</taxon>
        <taxon>Pseudomonadati</taxon>
        <taxon>Pseudomonadota</taxon>
        <taxon>Alphaproteobacteria</taxon>
        <taxon>Hyphomicrobiales</taxon>
        <taxon>Rhizobiaceae</taxon>
        <taxon>Rhizobium/Agrobacterium group</taxon>
        <taxon>Rhizobium</taxon>
    </lineage>
</organism>
<dbReference type="EMBL" id="JACHXH010000008">
    <property type="protein sequence ID" value="MBB3134801.1"/>
    <property type="molecule type" value="Genomic_DNA"/>
</dbReference>
<evidence type="ECO:0000256" key="2">
    <source>
        <dbReference type="ARBA" id="ARBA00006236"/>
    </source>
</evidence>
<dbReference type="GO" id="GO:0042910">
    <property type="term" value="F:xenobiotic transmembrane transporter activity"/>
    <property type="evidence" value="ECO:0007669"/>
    <property type="project" value="InterPro"/>
</dbReference>
<feature type="domain" description="Major facilitator superfamily (MFS) profile" evidence="9">
    <location>
        <begin position="22"/>
        <end position="405"/>
    </location>
</feature>
<dbReference type="GO" id="GO:0005886">
    <property type="term" value="C:plasma membrane"/>
    <property type="evidence" value="ECO:0007669"/>
    <property type="project" value="UniProtKB-SubCell"/>
</dbReference>
<feature type="transmembrane region" description="Helical" evidence="8">
    <location>
        <begin position="225"/>
        <end position="245"/>
    </location>
</feature>
<comment type="caution">
    <text evidence="10">The sequence shown here is derived from an EMBL/GenBank/DDBJ whole genome shotgun (WGS) entry which is preliminary data.</text>
</comment>
<evidence type="ECO:0000259" key="9">
    <source>
        <dbReference type="PROSITE" id="PS50850"/>
    </source>
</evidence>
<dbReference type="GO" id="GO:1990961">
    <property type="term" value="P:xenobiotic detoxification by transmembrane export across the plasma membrane"/>
    <property type="evidence" value="ECO:0007669"/>
    <property type="project" value="InterPro"/>
</dbReference>